<dbReference type="GeneID" id="8242785"/>
<feature type="domain" description="Flavoprotein" evidence="6">
    <location>
        <begin position="40"/>
        <end position="244"/>
    </location>
</feature>
<dbReference type="InterPro" id="IPR003382">
    <property type="entry name" value="Flavoprotein"/>
</dbReference>
<dbReference type="GO" id="GO:0004633">
    <property type="term" value="F:phosphopantothenoylcysteine decarboxylase activity"/>
    <property type="evidence" value="ECO:0007669"/>
    <property type="project" value="UniProtKB-EC"/>
</dbReference>
<dbReference type="EC" id="4.1.1.36" evidence="4"/>
<reference evidence="7 8" key="1">
    <citation type="journal article" date="2009" name="Science">
        <title>Green evolution and dynamic adaptations revealed by genomes of the marine picoeukaryotes Micromonas.</title>
        <authorList>
            <person name="Worden A.Z."/>
            <person name="Lee J.H."/>
            <person name="Mock T."/>
            <person name="Rouze P."/>
            <person name="Simmons M.P."/>
            <person name="Aerts A.L."/>
            <person name="Allen A.E."/>
            <person name="Cuvelier M.L."/>
            <person name="Derelle E."/>
            <person name="Everett M.V."/>
            <person name="Foulon E."/>
            <person name="Grimwood J."/>
            <person name="Gundlach H."/>
            <person name="Henrissat B."/>
            <person name="Napoli C."/>
            <person name="McDonald S.M."/>
            <person name="Parker M.S."/>
            <person name="Rombauts S."/>
            <person name="Salamov A."/>
            <person name="Von Dassow P."/>
            <person name="Badger J.H."/>
            <person name="Coutinho P.M."/>
            <person name="Demir E."/>
            <person name="Dubchak I."/>
            <person name="Gentemann C."/>
            <person name="Eikrem W."/>
            <person name="Gready J.E."/>
            <person name="John U."/>
            <person name="Lanier W."/>
            <person name="Lindquist E.A."/>
            <person name="Lucas S."/>
            <person name="Mayer K.F."/>
            <person name="Moreau H."/>
            <person name="Not F."/>
            <person name="Otillar R."/>
            <person name="Panaud O."/>
            <person name="Pangilinan J."/>
            <person name="Paulsen I."/>
            <person name="Piegu B."/>
            <person name="Poliakov A."/>
            <person name="Robbens S."/>
            <person name="Schmutz J."/>
            <person name="Toulza E."/>
            <person name="Wyss T."/>
            <person name="Zelensky A."/>
            <person name="Zhou K."/>
            <person name="Armbrust E.V."/>
            <person name="Bhattacharya D."/>
            <person name="Goodenough U.W."/>
            <person name="Van de Peer Y."/>
            <person name="Grigoriev I.V."/>
        </authorList>
    </citation>
    <scope>NUCLEOTIDE SEQUENCE [LARGE SCALE GENOMIC DNA]</scope>
    <source>
        <strain evidence="8">RCC299 / NOUM17</strain>
    </source>
</reference>
<dbReference type="PANTHER" id="PTHR14359">
    <property type="entry name" value="HOMO-OLIGOMERIC FLAVIN CONTAINING CYS DECARBOXYLASE FAMILY"/>
    <property type="match status" value="1"/>
</dbReference>
<dbReference type="Proteomes" id="UP000002009">
    <property type="component" value="Chromosome 4"/>
</dbReference>
<dbReference type="GO" id="GO:0010181">
    <property type="term" value="F:FMN binding"/>
    <property type="evidence" value="ECO:0007669"/>
    <property type="project" value="TreeGrafter"/>
</dbReference>
<comment type="pathway">
    <text evidence="3">Cofactor biosynthesis; coenzyme A biosynthesis; CoA from (R)-pantothenate: step 3/5.</text>
</comment>
<gene>
    <name evidence="7" type="ORF">MICPUN_81042</name>
</gene>
<dbReference type="KEGG" id="mis:MICPUN_81042"/>
<name>C1E4P8_MICCC</name>
<evidence type="ECO:0000313" key="7">
    <source>
        <dbReference type="EMBL" id="ACO62757.1"/>
    </source>
</evidence>
<evidence type="ECO:0000256" key="4">
    <source>
        <dbReference type="ARBA" id="ARBA00066422"/>
    </source>
</evidence>
<proteinExistence type="inferred from homology"/>
<dbReference type="FunCoup" id="C1E4P8">
    <property type="interactions" value="1575"/>
</dbReference>
<protein>
    <recommendedName>
        <fullName evidence="4">phosphopantothenoylcysteine decarboxylase</fullName>
        <ecNumber evidence="4">4.1.1.36</ecNumber>
    </recommendedName>
</protein>
<evidence type="ECO:0000256" key="3">
    <source>
        <dbReference type="ARBA" id="ARBA00060685"/>
    </source>
</evidence>
<keyword evidence="8" id="KW-1185">Reference proteome</keyword>
<dbReference type="OrthoDB" id="1532798at2759"/>
<comment type="similarity">
    <text evidence="2">Belongs to the HFCD (homooligomeric flavin containing Cys decarboxylase) superfamily.</text>
</comment>
<dbReference type="OMA" id="KEWQGMN"/>
<dbReference type="Gene3D" id="3.40.50.1950">
    <property type="entry name" value="Flavin prenyltransferase-like"/>
    <property type="match status" value="1"/>
</dbReference>
<evidence type="ECO:0000256" key="1">
    <source>
        <dbReference type="ARBA" id="ARBA00022993"/>
    </source>
</evidence>
<dbReference type="EMBL" id="CP001325">
    <property type="protein sequence ID" value="ACO62757.1"/>
    <property type="molecule type" value="Genomic_DNA"/>
</dbReference>
<dbReference type="AlphaFoldDB" id="C1E4P8"/>
<dbReference type="STRING" id="296587.C1E4P8"/>
<evidence type="ECO:0000313" key="8">
    <source>
        <dbReference type="Proteomes" id="UP000002009"/>
    </source>
</evidence>
<evidence type="ECO:0000259" key="6">
    <source>
        <dbReference type="Pfam" id="PF02441"/>
    </source>
</evidence>
<dbReference type="RefSeq" id="XP_002501499.1">
    <property type="nucleotide sequence ID" value="XM_002501453.1"/>
</dbReference>
<dbReference type="InterPro" id="IPR036551">
    <property type="entry name" value="Flavin_trans-like"/>
</dbReference>
<accession>C1E4P8</accession>
<dbReference type="eggNOG" id="KOG0672">
    <property type="taxonomic scope" value="Eukaryota"/>
</dbReference>
<organism evidence="7 8">
    <name type="scientific">Micromonas commoda (strain RCC299 / NOUM17 / CCMP2709)</name>
    <name type="common">Picoplanktonic green alga</name>
    <dbReference type="NCBI Taxonomy" id="296587"/>
    <lineage>
        <taxon>Eukaryota</taxon>
        <taxon>Viridiplantae</taxon>
        <taxon>Chlorophyta</taxon>
        <taxon>Mamiellophyceae</taxon>
        <taxon>Mamiellales</taxon>
        <taxon>Mamiellaceae</taxon>
        <taxon>Micromonas</taxon>
    </lineage>
</organism>
<evidence type="ECO:0000256" key="5">
    <source>
        <dbReference type="SAM" id="MobiDB-lite"/>
    </source>
</evidence>
<sequence>MPPKRKREVDGEATEGSRPRPGERVSEVEGDYKRRARGENIILGLTGSVASIKAEDLISSAASIPREQTEVDLDPNGDIIPAVRVVATKAAKHFFDWDMAIENCAGKGAGVYFYDDEDDWREWKKVGDPVVHIELRRWADIMVVAPCSANTLAKMANGLCDDLLSCIVRAWDFNDPYKRMVIAPAMNTMMWESPFTRKHLATLVELGGGTMDDQNRVVIVGPVEKTLACGDVGNGAMAAPADIMKVVEKLGDDIRASAGTTRVNVVDYRR</sequence>
<feature type="compositionally biased region" description="Basic and acidic residues" evidence="5">
    <location>
        <begin position="7"/>
        <end position="31"/>
    </location>
</feature>
<keyword evidence="1" id="KW-0173">Coenzyme A biosynthesis</keyword>
<evidence type="ECO:0000256" key="2">
    <source>
        <dbReference type="ARBA" id="ARBA00038350"/>
    </source>
</evidence>
<dbReference type="PANTHER" id="PTHR14359:SF6">
    <property type="entry name" value="PHOSPHOPANTOTHENOYLCYSTEINE DECARBOXYLASE"/>
    <property type="match status" value="1"/>
</dbReference>
<dbReference type="GO" id="GO:0071513">
    <property type="term" value="C:phosphopantothenoylcysteine decarboxylase complex"/>
    <property type="evidence" value="ECO:0007669"/>
    <property type="project" value="TreeGrafter"/>
</dbReference>
<dbReference type="GO" id="GO:0015937">
    <property type="term" value="P:coenzyme A biosynthetic process"/>
    <property type="evidence" value="ECO:0007669"/>
    <property type="project" value="UniProtKB-KW"/>
</dbReference>
<dbReference type="InParanoid" id="C1E4P8"/>
<dbReference type="Pfam" id="PF02441">
    <property type="entry name" value="Flavoprotein"/>
    <property type="match status" value="1"/>
</dbReference>
<dbReference type="SUPFAM" id="SSF52507">
    <property type="entry name" value="Homo-oligomeric flavin-containing Cys decarboxylases, HFCD"/>
    <property type="match status" value="1"/>
</dbReference>
<feature type="region of interest" description="Disordered" evidence="5">
    <location>
        <begin position="1"/>
        <end position="31"/>
    </location>
</feature>